<accession>A0ABP1C9I2</accession>
<feature type="region of interest" description="Disordered" evidence="1">
    <location>
        <begin position="1"/>
        <end position="50"/>
    </location>
</feature>
<gene>
    <name evidence="2" type="ORF">MECH1_V1_2124</name>
</gene>
<feature type="compositionally biased region" description="Polar residues" evidence="1">
    <location>
        <begin position="31"/>
        <end position="41"/>
    </location>
</feature>
<protein>
    <submittedName>
        <fullName evidence="2">Uncharacterized protein</fullName>
    </submittedName>
</protein>
<dbReference type="EMBL" id="OZ026884">
    <property type="protein sequence ID" value="CAL1240900.1"/>
    <property type="molecule type" value="Genomic_DNA"/>
</dbReference>
<evidence type="ECO:0000313" key="3">
    <source>
        <dbReference type="Proteomes" id="UP001497493"/>
    </source>
</evidence>
<sequence>MECRPGKEGRVPQEGTASPHYPAFSPPAGRPSTSPHSQTRASLPPPGRYLSETRLGVLSRAKYPRATEVCSGSKTAHKICFILYNCSDLISDIIRHNFDVKIKDKRPEMKRLKF</sequence>
<dbReference type="Proteomes" id="UP001497493">
    <property type="component" value="Chromosome"/>
</dbReference>
<reference evidence="2 3" key="1">
    <citation type="submission" date="2024-04" db="EMBL/GenBank/DDBJ databases">
        <authorList>
            <person name="Cremers G."/>
        </authorList>
    </citation>
    <scope>NUCLEOTIDE SEQUENCE [LARGE SCALE GENOMIC DNA]</scope>
    <source>
        <strain evidence="2">MeCH1-AG</strain>
    </source>
</reference>
<evidence type="ECO:0000256" key="1">
    <source>
        <dbReference type="SAM" id="MobiDB-lite"/>
    </source>
</evidence>
<organism evidence="2 3">
    <name type="scientific">Candidatus Methylocalor cossyra</name>
    <dbReference type="NCBI Taxonomy" id="3108543"/>
    <lineage>
        <taxon>Bacteria</taxon>
        <taxon>Pseudomonadati</taxon>
        <taxon>Pseudomonadota</taxon>
        <taxon>Gammaproteobacteria</taxon>
        <taxon>Methylococcales</taxon>
        <taxon>Methylococcaceae</taxon>
        <taxon>Candidatus Methylocalor</taxon>
    </lineage>
</organism>
<evidence type="ECO:0000313" key="2">
    <source>
        <dbReference type="EMBL" id="CAL1240900.1"/>
    </source>
</evidence>
<proteinExistence type="predicted"/>
<keyword evidence="3" id="KW-1185">Reference proteome</keyword>
<feature type="compositionally biased region" description="Basic and acidic residues" evidence="1">
    <location>
        <begin position="1"/>
        <end position="11"/>
    </location>
</feature>
<name>A0ABP1C9I2_9GAMM</name>